<accession>A0ABV5MQL8</accession>
<name>A0ABV5MQL8_9ACTN</name>
<evidence type="ECO:0000313" key="2">
    <source>
        <dbReference type="EMBL" id="MFB9451164.1"/>
    </source>
</evidence>
<evidence type="ECO:0000259" key="1">
    <source>
        <dbReference type="PROSITE" id="PS50943"/>
    </source>
</evidence>
<dbReference type="InterPro" id="IPR043917">
    <property type="entry name" value="DUF5753"/>
</dbReference>
<dbReference type="InterPro" id="IPR010982">
    <property type="entry name" value="Lambda_DNA-bd_dom_sf"/>
</dbReference>
<dbReference type="Gene3D" id="1.10.260.40">
    <property type="entry name" value="lambda repressor-like DNA-binding domains"/>
    <property type="match status" value="1"/>
</dbReference>
<dbReference type="Pfam" id="PF19054">
    <property type="entry name" value="DUF5753"/>
    <property type="match status" value="1"/>
</dbReference>
<dbReference type="RefSeq" id="WP_223099802.1">
    <property type="nucleotide sequence ID" value="NZ_CP061913.1"/>
</dbReference>
<dbReference type="SUPFAM" id="SSF47413">
    <property type="entry name" value="lambda repressor-like DNA-binding domains"/>
    <property type="match status" value="1"/>
</dbReference>
<dbReference type="EMBL" id="JBHMCA010000084">
    <property type="protein sequence ID" value="MFB9451164.1"/>
    <property type="molecule type" value="Genomic_DNA"/>
</dbReference>
<dbReference type="CDD" id="cd00093">
    <property type="entry name" value="HTH_XRE"/>
    <property type="match status" value="1"/>
</dbReference>
<gene>
    <name evidence="2" type="ORF">ACFFTR_49555</name>
</gene>
<proteinExistence type="predicted"/>
<dbReference type="PROSITE" id="PS50943">
    <property type="entry name" value="HTH_CROC1"/>
    <property type="match status" value="1"/>
</dbReference>
<sequence>MPRAKSPTVRRRALGNLLRQYRIEKDLKVSDVAERLMAHPSKISRIESGERSPILRDVRDLCQIYGLTAERTAQLLQLAREAREQGWWQQYDIEGGEYLGLESEALKINNFESSIVPGPLQTADYARTVLRAVRPELTGDQVEQTVEVRMVRQHSITENEEPELWAVLDEAVLHRQVGGPDVMRRQLGFLAEVAGHRHVTVQVIPFAAGAHQAMSSAFAWLEFAEGLPGVVLVEGLVGSLYLEKPADIARYRRAFDRLRAIAISPDDSIRLIEAVSRTI</sequence>
<dbReference type="InterPro" id="IPR001387">
    <property type="entry name" value="Cro/C1-type_HTH"/>
</dbReference>
<feature type="domain" description="HTH cro/C1-type" evidence="1">
    <location>
        <begin position="18"/>
        <end position="71"/>
    </location>
</feature>
<evidence type="ECO:0000313" key="3">
    <source>
        <dbReference type="Proteomes" id="UP001589608"/>
    </source>
</evidence>
<organism evidence="2 3">
    <name type="scientific">Dactylosporangium vinaceum</name>
    <dbReference type="NCBI Taxonomy" id="53362"/>
    <lineage>
        <taxon>Bacteria</taxon>
        <taxon>Bacillati</taxon>
        <taxon>Actinomycetota</taxon>
        <taxon>Actinomycetes</taxon>
        <taxon>Micromonosporales</taxon>
        <taxon>Micromonosporaceae</taxon>
        <taxon>Dactylosporangium</taxon>
    </lineage>
</organism>
<comment type="caution">
    <text evidence="2">The sequence shown here is derived from an EMBL/GenBank/DDBJ whole genome shotgun (WGS) entry which is preliminary data.</text>
</comment>
<dbReference type="Pfam" id="PF13560">
    <property type="entry name" value="HTH_31"/>
    <property type="match status" value="1"/>
</dbReference>
<dbReference type="Proteomes" id="UP001589608">
    <property type="component" value="Unassembled WGS sequence"/>
</dbReference>
<reference evidence="2 3" key="1">
    <citation type="submission" date="2024-09" db="EMBL/GenBank/DDBJ databases">
        <authorList>
            <person name="Sun Q."/>
            <person name="Mori K."/>
        </authorList>
    </citation>
    <scope>NUCLEOTIDE SEQUENCE [LARGE SCALE GENOMIC DNA]</scope>
    <source>
        <strain evidence="2 3">JCM 3307</strain>
    </source>
</reference>
<protein>
    <submittedName>
        <fullName evidence="2">Scr1 family TA system antitoxin-like transcriptional regulator</fullName>
    </submittedName>
</protein>
<keyword evidence="3" id="KW-1185">Reference proteome</keyword>
<dbReference type="SMART" id="SM00530">
    <property type="entry name" value="HTH_XRE"/>
    <property type="match status" value="1"/>
</dbReference>